<feature type="transmembrane region" description="Helical" evidence="7">
    <location>
        <begin position="183"/>
        <end position="202"/>
    </location>
</feature>
<dbReference type="PANTHER" id="PTHR42770">
    <property type="entry name" value="AMINO ACID TRANSPORTER-RELATED"/>
    <property type="match status" value="1"/>
</dbReference>
<evidence type="ECO:0000256" key="6">
    <source>
        <dbReference type="SAM" id="MobiDB-lite"/>
    </source>
</evidence>
<evidence type="ECO:0000256" key="5">
    <source>
        <dbReference type="ARBA" id="ARBA00023136"/>
    </source>
</evidence>
<feature type="region of interest" description="Disordered" evidence="6">
    <location>
        <begin position="1"/>
        <end position="21"/>
    </location>
</feature>
<dbReference type="PANTHER" id="PTHR42770:SF7">
    <property type="entry name" value="MEMBRANE PROTEIN"/>
    <property type="match status" value="1"/>
</dbReference>
<dbReference type="InterPro" id="IPR050367">
    <property type="entry name" value="APC_superfamily"/>
</dbReference>
<reference evidence="8" key="1">
    <citation type="submission" date="2023-05" db="EMBL/GenBank/DDBJ databases">
        <title>Cataloging the Phylogenetic Diversity of Human Bladder Bacteria.</title>
        <authorList>
            <person name="Du J."/>
        </authorList>
    </citation>
    <scope>NUCLEOTIDE SEQUENCE</scope>
    <source>
        <strain evidence="8">UMB9978</strain>
    </source>
</reference>
<evidence type="ECO:0000256" key="4">
    <source>
        <dbReference type="ARBA" id="ARBA00022989"/>
    </source>
</evidence>
<dbReference type="EMBL" id="JASODW010000006">
    <property type="protein sequence ID" value="MDK6275313.1"/>
    <property type="molecule type" value="Genomic_DNA"/>
</dbReference>
<feature type="transmembrane region" description="Helical" evidence="7">
    <location>
        <begin position="152"/>
        <end position="171"/>
    </location>
</feature>
<dbReference type="GO" id="GO:0005886">
    <property type="term" value="C:plasma membrane"/>
    <property type="evidence" value="ECO:0007669"/>
    <property type="project" value="UniProtKB-SubCell"/>
</dbReference>
<keyword evidence="3 7" id="KW-0812">Transmembrane</keyword>
<name>A0AAP4C6P8_9MICC</name>
<evidence type="ECO:0000313" key="9">
    <source>
        <dbReference type="Proteomes" id="UP001240483"/>
    </source>
</evidence>
<keyword evidence="5 7" id="KW-0472">Membrane</keyword>
<dbReference type="InterPro" id="IPR002293">
    <property type="entry name" value="AA/rel_permease1"/>
</dbReference>
<gene>
    <name evidence="8" type="ORF">QP116_06125</name>
</gene>
<protein>
    <submittedName>
        <fullName evidence="8">APC family permease</fullName>
    </submittedName>
</protein>
<dbReference type="Gene3D" id="1.20.1740.10">
    <property type="entry name" value="Amino acid/polyamine transporter I"/>
    <property type="match status" value="1"/>
</dbReference>
<feature type="transmembrane region" description="Helical" evidence="7">
    <location>
        <begin position="222"/>
        <end position="239"/>
    </location>
</feature>
<dbReference type="AlphaFoldDB" id="A0AAP4C6P8"/>
<dbReference type="RefSeq" id="WP_285333192.1">
    <property type="nucleotide sequence ID" value="NZ_JASODW010000006.1"/>
</dbReference>
<feature type="transmembrane region" description="Helical" evidence="7">
    <location>
        <begin position="259"/>
        <end position="283"/>
    </location>
</feature>
<evidence type="ECO:0000256" key="1">
    <source>
        <dbReference type="ARBA" id="ARBA00004651"/>
    </source>
</evidence>
<feature type="transmembrane region" description="Helical" evidence="7">
    <location>
        <begin position="58"/>
        <end position="83"/>
    </location>
</feature>
<dbReference type="Pfam" id="PF13520">
    <property type="entry name" value="AA_permease_2"/>
    <property type="match status" value="1"/>
</dbReference>
<feature type="transmembrane region" description="Helical" evidence="7">
    <location>
        <begin position="423"/>
        <end position="447"/>
    </location>
</feature>
<feature type="transmembrane region" description="Helical" evidence="7">
    <location>
        <begin position="459"/>
        <end position="475"/>
    </location>
</feature>
<keyword evidence="2" id="KW-1003">Cell membrane</keyword>
<comment type="subcellular location">
    <subcellularLocation>
        <location evidence="1">Cell membrane</location>
        <topology evidence="1">Multi-pass membrane protein</topology>
    </subcellularLocation>
</comment>
<feature type="region of interest" description="Disordered" evidence="6">
    <location>
        <begin position="524"/>
        <end position="556"/>
    </location>
</feature>
<evidence type="ECO:0000313" key="8">
    <source>
        <dbReference type="EMBL" id="MDK6275313.1"/>
    </source>
</evidence>
<feature type="transmembrane region" description="Helical" evidence="7">
    <location>
        <begin position="31"/>
        <end position="52"/>
    </location>
</feature>
<dbReference type="Proteomes" id="UP001240483">
    <property type="component" value="Unassembled WGS sequence"/>
</dbReference>
<feature type="transmembrane region" description="Helical" evidence="7">
    <location>
        <begin position="382"/>
        <end position="403"/>
    </location>
</feature>
<evidence type="ECO:0000256" key="3">
    <source>
        <dbReference type="ARBA" id="ARBA00022692"/>
    </source>
</evidence>
<feature type="transmembrane region" description="Helical" evidence="7">
    <location>
        <begin position="303"/>
        <end position="336"/>
    </location>
</feature>
<feature type="transmembrane region" description="Helical" evidence="7">
    <location>
        <begin position="104"/>
        <end position="132"/>
    </location>
</feature>
<accession>A0AAP4C6P8</accession>
<dbReference type="PIRSF" id="PIRSF006060">
    <property type="entry name" value="AA_transporter"/>
    <property type="match status" value="1"/>
</dbReference>
<organism evidence="8 9">
    <name type="scientific">Pseudoglutamicibacter cumminsii</name>
    <dbReference type="NCBI Taxonomy" id="156979"/>
    <lineage>
        <taxon>Bacteria</taxon>
        <taxon>Bacillati</taxon>
        <taxon>Actinomycetota</taxon>
        <taxon>Actinomycetes</taxon>
        <taxon>Micrococcales</taxon>
        <taxon>Micrococcaceae</taxon>
        <taxon>Pseudoglutamicibacter</taxon>
    </lineage>
</organism>
<evidence type="ECO:0000256" key="7">
    <source>
        <dbReference type="SAM" id="Phobius"/>
    </source>
</evidence>
<sequence length="556" mass="58950">MSSETHGGAATAANANAPQEGELKKTQKPGWIFAVAVGSAVGWGAFVLPVDWLHQGGIVGAALGMAIGGALIALIALSYGIVIKALPVTGGEVAYALVAFGRRHAFVVGWFLTLGYLCIVALNASAMALVARRLAPGIMEKVHLWTIAGFDVYLPEVIFASACLVLFGWLNIRGAEFGGRVQFIAVIIMLIAVALIVIGVVAMAGRNELSFGPAFPTDVPPMAAIITLVAIAPWAFIGFDNVPQVAGEFNFSPRKALGLILFAIFAAVAIYVLMIMAVSLSAGPGIENIGDDTWAPADVIAGVLGQFGVVLLVIGVSMGIFTGLNGFTMSASRVILSLGRARMLPEATAKISPRFHTPHVALVVVVLLCLITPWFGRAALSWVVDMSSVGVTIAYFYTCLCAFKVMHRDRSLLRASGERVPFWMALSGPVALLGALISIAFLLLLFLPFSPGALGKESLIALIAWLVLGVIFFLVRRPRFEALTEEETRDVMLGEHQDVYLDQEHIDEEVERITGAIPIVPMPGADTSDMAPHTAAAAETLAEQEPDDPNPAKPMK</sequence>
<feature type="transmembrane region" description="Helical" evidence="7">
    <location>
        <begin position="357"/>
        <end position="376"/>
    </location>
</feature>
<comment type="caution">
    <text evidence="8">The sequence shown here is derived from an EMBL/GenBank/DDBJ whole genome shotgun (WGS) entry which is preliminary data.</text>
</comment>
<dbReference type="GO" id="GO:0022857">
    <property type="term" value="F:transmembrane transporter activity"/>
    <property type="evidence" value="ECO:0007669"/>
    <property type="project" value="InterPro"/>
</dbReference>
<keyword evidence="4 7" id="KW-1133">Transmembrane helix</keyword>
<evidence type="ECO:0000256" key="2">
    <source>
        <dbReference type="ARBA" id="ARBA00022475"/>
    </source>
</evidence>
<proteinExistence type="predicted"/>